<evidence type="ECO:0000313" key="8">
    <source>
        <dbReference type="Proteomes" id="UP000050761"/>
    </source>
</evidence>
<name>A0A183FXY5_HELPZ</name>
<evidence type="ECO:0000256" key="5">
    <source>
        <dbReference type="ARBA" id="ARBA00023315"/>
    </source>
</evidence>
<evidence type="ECO:0000313" key="7">
    <source>
        <dbReference type="EMBL" id="VDO96256.1"/>
    </source>
</evidence>
<dbReference type="PRINTS" id="PR00979">
    <property type="entry name" value="TAFAZZIN"/>
</dbReference>
<dbReference type="WBParaSite" id="HPBE_0001345901-mRNA-1">
    <property type="protein sequence ID" value="HPBE_0001345901-mRNA-1"/>
    <property type="gene ID" value="HPBE_0001345901"/>
</dbReference>
<dbReference type="SUPFAM" id="SSF69593">
    <property type="entry name" value="Glycerol-3-phosphate (1)-acyltransferase"/>
    <property type="match status" value="1"/>
</dbReference>
<comment type="similarity">
    <text evidence="6">Belongs to the taffazin family.</text>
</comment>
<reference evidence="7 8" key="1">
    <citation type="submission" date="2018-11" db="EMBL/GenBank/DDBJ databases">
        <authorList>
            <consortium name="Pathogen Informatics"/>
        </authorList>
    </citation>
    <scope>NUCLEOTIDE SEQUENCE [LARGE SCALE GENOMIC DNA]</scope>
</reference>
<evidence type="ECO:0000313" key="9">
    <source>
        <dbReference type="WBParaSite" id="HPBE_0001345901-mRNA-1"/>
    </source>
</evidence>
<organism evidence="8 9">
    <name type="scientific">Heligmosomoides polygyrus</name>
    <name type="common">Parasitic roundworm</name>
    <dbReference type="NCBI Taxonomy" id="6339"/>
    <lineage>
        <taxon>Eukaryota</taxon>
        <taxon>Metazoa</taxon>
        <taxon>Ecdysozoa</taxon>
        <taxon>Nematoda</taxon>
        <taxon>Chromadorea</taxon>
        <taxon>Rhabditida</taxon>
        <taxon>Rhabditina</taxon>
        <taxon>Rhabditomorpha</taxon>
        <taxon>Strongyloidea</taxon>
        <taxon>Heligmosomidae</taxon>
        <taxon>Heligmosomoides</taxon>
    </lineage>
</organism>
<sequence>MTLMAGPKRVSMTKVLKGFKWGVGRLIEDSLSPPIILPIWCTNMASVWPPHPPYYPRFGYKVDVHIGEPFDSKAILEEISMKKDWSLLKRRKYITDALQTELFRLGEKVGNLPGGTALRILSENADDTL</sequence>
<accession>A0A3P7Z440</accession>
<dbReference type="Proteomes" id="UP000050761">
    <property type="component" value="Unassembled WGS sequence"/>
</dbReference>
<keyword evidence="4" id="KW-0472">Membrane</keyword>
<keyword evidence="5" id="KW-0012">Acyltransferase</keyword>
<dbReference type="EMBL" id="UZAH01027929">
    <property type="protein sequence ID" value="VDO96256.1"/>
    <property type="molecule type" value="Genomic_DNA"/>
</dbReference>
<dbReference type="GO" id="GO:0031966">
    <property type="term" value="C:mitochondrial membrane"/>
    <property type="evidence" value="ECO:0007669"/>
    <property type="project" value="TreeGrafter"/>
</dbReference>
<evidence type="ECO:0000256" key="2">
    <source>
        <dbReference type="ARBA" id="ARBA00022679"/>
    </source>
</evidence>
<dbReference type="AlphaFoldDB" id="A0A183FXY5"/>
<accession>A0A183FXY5</accession>
<evidence type="ECO:0000256" key="3">
    <source>
        <dbReference type="ARBA" id="ARBA00023098"/>
    </source>
</evidence>
<evidence type="ECO:0000256" key="1">
    <source>
        <dbReference type="ARBA" id="ARBA00004170"/>
    </source>
</evidence>
<proteinExistence type="inferred from homology"/>
<gene>
    <name evidence="7" type="ORF">HPBE_LOCUS13460</name>
</gene>
<dbReference type="GO" id="GO:0007007">
    <property type="term" value="P:inner mitochondrial membrane organization"/>
    <property type="evidence" value="ECO:0007669"/>
    <property type="project" value="TreeGrafter"/>
</dbReference>
<keyword evidence="2" id="KW-0808">Transferase</keyword>
<protein>
    <recommendedName>
        <fullName evidence="6">Tafazzin family protein</fullName>
    </recommendedName>
</protein>
<evidence type="ECO:0000256" key="4">
    <source>
        <dbReference type="ARBA" id="ARBA00023136"/>
    </source>
</evidence>
<dbReference type="GO" id="GO:0035965">
    <property type="term" value="P:cardiolipin acyl-chain remodeling"/>
    <property type="evidence" value="ECO:0007669"/>
    <property type="project" value="TreeGrafter"/>
</dbReference>
<keyword evidence="8" id="KW-1185">Reference proteome</keyword>
<reference evidence="9" key="2">
    <citation type="submission" date="2019-09" db="UniProtKB">
        <authorList>
            <consortium name="WormBaseParasite"/>
        </authorList>
    </citation>
    <scope>IDENTIFICATION</scope>
</reference>
<evidence type="ECO:0000256" key="6">
    <source>
        <dbReference type="RuleBase" id="RU365062"/>
    </source>
</evidence>
<dbReference type="PANTHER" id="PTHR12497">
    <property type="entry name" value="TAZ PROTEIN TAFAZZIN"/>
    <property type="match status" value="1"/>
</dbReference>
<comment type="subcellular location">
    <subcellularLocation>
        <location evidence="1">Membrane</location>
        <topology evidence="1">Peripheral membrane protein</topology>
    </subcellularLocation>
</comment>
<dbReference type="GO" id="GO:0047184">
    <property type="term" value="F:1-acylglycerophosphocholine O-acyltransferase activity"/>
    <property type="evidence" value="ECO:0007669"/>
    <property type="project" value="TreeGrafter"/>
</dbReference>
<dbReference type="OrthoDB" id="193467at2759"/>
<keyword evidence="3" id="KW-0443">Lipid metabolism</keyword>
<dbReference type="InterPro" id="IPR000872">
    <property type="entry name" value="Tafazzin"/>
</dbReference>
<dbReference type="PANTHER" id="PTHR12497:SF0">
    <property type="entry name" value="TAFAZZIN"/>
    <property type="match status" value="1"/>
</dbReference>